<keyword evidence="13" id="KW-0675">Receptor</keyword>
<dbReference type="FunFam" id="2.10.25.10:FF:000038">
    <property type="entry name" value="Fibrillin 2"/>
    <property type="match status" value="2"/>
</dbReference>
<evidence type="ECO:0000256" key="8">
    <source>
        <dbReference type="ARBA" id="ARBA00022837"/>
    </source>
</evidence>
<keyword evidence="23" id="KW-1185">Reference proteome</keyword>
<evidence type="ECO:0000313" key="23">
    <source>
        <dbReference type="Proteomes" id="UP000287033"/>
    </source>
</evidence>
<dbReference type="EMBL" id="BEZZ01001937">
    <property type="protein sequence ID" value="GCC20776.1"/>
    <property type="molecule type" value="Genomic_DNA"/>
</dbReference>
<dbReference type="InterPro" id="IPR017983">
    <property type="entry name" value="GPCR_2_secretin-like_CS"/>
</dbReference>
<dbReference type="Gene3D" id="1.20.1070.10">
    <property type="entry name" value="Rhodopsin 7-helix transmembrane proteins"/>
    <property type="match status" value="1"/>
</dbReference>
<evidence type="ECO:0000256" key="18">
    <source>
        <dbReference type="SAM" id="SignalP"/>
    </source>
</evidence>
<comment type="similarity">
    <text evidence="2">Belongs to the G-protein coupled receptor 2 family. Adhesion G-protein coupled receptor (ADGR) subfamily.</text>
</comment>
<dbReference type="Pfam" id="PF07645">
    <property type="entry name" value="EGF_CA"/>
    <property type="match status" value="4"/>
</dbReference>
<evidence type="ECO:0000256" key="6">
    <source>
        <dbReference type="ARBA" id="ARBA00022729"/>
    </source>
</evidence>
<dbReference type="PANTHER" id="PTHR12011">
    <property type="entry name" value="ADHESION G-PROTEIN COUPLED RECEPTOR"/>
    <property type="match status" value="1"/>
</dbReference>
<evidence type="ECO:0000256" key="12">
    <source>
        <dbReference type="ARBA" id="ARBA00023157"/>
    </source>
</evidence>
<keyword evidence="14" id="KW-0325">Glycoprotein</keyword>
<reference evidence="22 23" key="1">
    <citation type="journal article" date="2018" name="Nat. Ecol. Evol.">
        <title>Shark genomes provide insights into elasmobranch evolution and the origin of vertebrates.</title>
        <authorList>
            <person name="Hara Y"/>
            <person name="Yamaguchi K"/>
            <person name="Onimaru K"/>
            <person name="Kadota M"/>
            <person name="Koyanagi M"/>
            <person name="Keeley SD"/>
            <person name="Tatsumi K"/>
            <person name="Tanaka K"/>
            <person name="Motone F"/>
            <person name="Kageyama Y"/>
            <person name="Nozu R"/>
            <person name="Adachi N"/>
            <person name="Nishimura O"/>
            <person name="Nakagawa R"/>
            <person name="Tanegashima C"/>
            <person name="Kiyatake I"/>
            <person name="Matsumoto R"/>
            <person name="Murakumo K"/>
            <person name="Nishida K"/>
            <person name="Terakita A"/>
            <person name="Kuratani S"/>
            <person name="Sato K"/>
            <person name="Hyodo S Kuraku.S."/>
        </authorList>
    </citation>
    <scope>NUCLEOTIDE SEQUENCE [LARGE SCALE GENOMIC DNA]</scope>
</reference>
<feature type="transmembrane region" description="Helical" evidence="17">
    <location>
        <begin position="595"/>
        <end position="619"/>
    </location>
</feature>
<dbReference type="CDD" id="cd00054">
    <property type="entry name" value="EGF_CA"/>
    <property type="match status" value="4"/>
</dbReference>
<dbReference type="SMART" id="SM00303">
    <property type="entry name" value="GPS"/>
    <property type="match status" value="1"/>
</dbReference>
<feature type="transmembrane region" description="Helical" evidence="17">
    <location>
        <begin position="528"/>
        <end position="551"/>
    </location>
</feature>
<dbReference type="PROSITE" id="PS00010">
    <property type="entry name" value="ASX_HYDROXYL"/>
    <property type="match status" value="4"/>
</dbReference>
<dbReference type="InterPro" id="IPR009030">
    <property type="entry name" value="Growth_fac_rcpt_cys_sf"/>
</dbReference>
<keyword evidence="11 17" id="KW-0472">Membrane</keyword>
<proteinExistence type="inferred from homology"/>
<dbReference type="GO" id="GO:0005509">
    <property type="term" value="F:calcium ion binding"/>
    <property type="evidence" value="ECO:0007669"/>
    <property type="project" value="InterPro"/>
</dbReference>
<dbReference type="PRINTS" id="PR01128">
    <property type="entry name" value="EMR1HORMONER"/>
</dbReference>
<keyword evidence="5 17" id="KW-0812">Transmembrane</keyword>
<dbReference type="SUPFAM" id="SSF57196">
    <property type="entry name" value="EGF/Laminin"/>
    <property type="match status" value="2"/>
</dbReference>
<dbReference type="STRING" id="137246.A0A401RRL5"/>
<keyword evidence="15" id="KW-0807">Transducer</keyword>
<keyword evidence="8" id="KW-0106">Calcium</keyword>
<dbReference type="Gene3D" id="2.10.25.10">
    <property type="entry name" value="Laminin"/>
    <property type="match status" value="4"/>
</dbReference>
<dbReference type="PROSITE" id="PS01187">
    <property type="entry name" value="EGF_CA"/>
    <property type="match status" value="1"/>
</dbReference>
<dbReference type="InterPro" id="IPR049883">
    <property type="entry name" value="NOTCH1_EGF-like"/>
</dbReference>
<feature type="domain" description="G-protein coupled receptors family 2 profile 2" evidence="21">
    <location>
        <begin position="526"/>
        <end position="767"/>
    </location>
</feature>
<evidence type="ECO:0000256" key="17">
    <source>
        <dbReference type="SAM" id="Phobius"/>
    </source>
</evidence>
<evidence type="ECO:0000259" key="21">
    <source>
        <dbReference type="PROSITE" id="PS50261"/>
    </source>
</evidence>
<evidence type="ECO:0000256" key="11">
    <source>
        <dbReference type="ARBA" id="ARBA00023136"/>
    </source>
</evidence>
<comment type="caution">
    <text evidence="22">The sequence shown here is derived from an EMBL/GenBank/DDBJ whole genome shotgun (WGS) entry which is preliminary data.</text>
</comment>
<dbReference type="PANTHER" id="PTHR12011:SF433">
    <property type="entry name" value="ADHESION G PROTEIN-COUPLED RECEPTOR E1-LIKE-RELATED"/>
    <property type="match status" value="1"/>
</dbReference>
<evidence type="ECO:0000256" key="13">
    <source>
        <dbReference type="ARBA" id="ARBA00023170"/>
    </source>
</evidence>
<feature type="non-terminal residue" evidence="22">
    <location>
        <position position="1"/>
    </location>
</feature>
<evidence type="ECO:0000256" key="16">
    <source>
        <dbReference type="PROSITE-ProRule" id="PRU00076"/>
    </source>
</evidence>
<gene>
    <name evidence="22" type="ORF">chiPu_0019343</name>
</gene>
<feature type="transmembrane region" description="Helical" evidence="17">
    <location>
        <begin position="563"/>
        <end position="583"/>
    </location>
</feature>
<keyword evidence="10" id="KW-0297">G-protein coupled receptor</keyword>
<organism evidence="22 23">
    <name type="scientific">Chiloscyllium punctatum</name>
    <name type="common">Brownbanded bambooshark</name>
    <name type="synonym">Hemiscyllium punctatum</name>
    <dbReference type="NCBI Taxonomy" id="137246"/>
    <lineage>
        <taxon>Eukaryota</taxon>
        <taxon>Metazoa</taxon>
        <taxon>Chordata</taxon>
        <taxon>Craniata</taxon>
        <taxon>Vertebrata</taxon>
        <taxon>Chondrichthyes</taxon>
        <taxon>Elasmobranchii</taxon>
        <taxon>Galeomorphii</taxon>
        <taxon>Galeoidea</taxon>
        <taxon>Orectolobiformes</taxon>
        <taxon>Hemiscylliidae</taxon>
        <taxon>Chiloscyllium</taxon>
    </lineage>
</organism>
<evidence type="ECO:0000256" key="15">
    <source>
        <dbReference type="ARBA" id="ARBA00023224"/>
    </source>
</evidence>
<evidence type="ECO:0000256" key="2">
    <source>
        <dbReference type="ARBA" id="ARBA00007343"/>
    </source>
</evidence>
<dbReference type="Pfam" id="PF00002">
    <property type="entry name" value="7tm_2"/>
    <property type="match status" value="1"/>
</dbReference>
<dbReference type="InterPro" id="IPR000742">
    <property type="entry name" value="EGF"/>
</dbReference>
<dbReference type="FunFam" id="1.20.1070.10:FF:000054">
    <property type="entry name" value="Adhesion G protein-coupled receptor E3"/>
    <property type="match status" value="1"/>
</dbReference>
<comment type="caution">
    <text evidence="16">Lacks conserved residue(s) required for the propagation of feature annotation.</text>
</comment>
<dbReference type="PROSITE" id="PS50261">
    <property type="entry name" value="G_PROTEIN_RECEP_F2_4"/>
    <property type="match status" value="1"/>
</dbReference>
<evidence type="ECO:0000313" key="22">
    <source>
        <dbReference type="EMBL" id="GCC20776.1"/>
    </source>
</evidence>
<feature type="domain" description="EGF-like" evidence="19">
    <location>
        <begin position="95"/>
        <end position="131"/>
    </location>
</feature>
<dbReference type="InterPro" id="IPR001740">
    <property type="entry name" value="GPCR_2_EMR1-like_rcpt"/>
</dbReference>
<feature type="domain" description="EGF-like" evidence="19">
    <location>
        <begin position="47"/>
        <end position="83"/>
    </location>
</feature>
<dbReference type="SMART" id="SM00179">
    <property type="entry name" value="EGF_CA"/>
    <property type="match status" value="4"/>
</dbReference>
<name>A0A401RRL5_CHIPU</name>
<dbReference type="SUPFAM" id="SSF57184">
    <property type="entry name" value="Growth factor receptor domain"/>
    <property type="match status" value="1"/>
</dbReference>
<dbReference type="PROSITE" id="PS00650">
    <property type="entry name" value="G_PROTEIN_RECEP_F2_2"/>
    <property type="match status" value="1"/>
</dbReference>
<feature type="domain" description="EGF-like" evidence="19">
    <location>
        <begin position="144"/>
        <end position="182"/>
    </location>
</feature>
<evidence type="ECO:0000256" key="3">
    <source>
        <dbReference type="ARBA" id="ARBA00022475"/>
    </source>
</evidence>
<evidence type="ECO:0000256" key="14">
    <source>
        <dbReference type="ARBA" id="ARBA00023180"/>
    </source>
</evidence>
<dbReference type="Pfam" id="PF01825">
    <property type="entry name" value="GPS"/>
    <property type="match status" value="1"/>
</dbReference>
<dbReference type="SMART" id="SM00181">
    <property type="entry name" value="EGF"/>
    <property type="match status" value="4"/>
</dbReference>
<dbReference type="InterPro" id="IPR017981">
    <property type="entry name" value="GPCR_2-like_7TM"/>
</dbReference>
<dbReference type="OMA" id="DIHWRAV"/>
<dbReference type="GO" id="GO:0004930">
    <property type="term" value="F:G protein-coupled receptor activity"/>
    <property type="evidence" value="ECO:0007669"/>
    <property type="project" value="UniProtKB-KW"/>
</dbReference>
<evidence type="ECO:0000256" key="7">
    <source>
        <dbReference type="ARBA" id="ARBA00022737"/>
    </source>
</evidence>
<feature type="transmembrane region" description="Helical" evidence="17">
    <location>
        <begin position="631"/>
        <end position="650"/>
    </location>
</feature>
<keyword evidence="6 18" id="KW-0732">Signal</keyword>
<dbReference type="InterPro" id="IPR057244">
    <property type="entry name" value="GAIN_B"/>
</dbReference>
<dbReference type="SUPFAM" id="SSF81321">
    <property type="entry name" value="Family A G protein-coupled receptor-like"/>
    <property type="match status" value="1"/>
</dbReference>
<feature type="transmembrane region" description="Helical" evidence="17">
    <location>
        <begin position="670"/>
        <end position="693"/>
    </location>
</feature>
<dbReference type="Proteomes" id="UP000287033">
    <property type="component" value="Unassembled WGS sequence"/>
</dbReference>
<protein>
    <submittedName>
        <fullName evidence="22">Uncharacterized protein</fullName>
    </submittedName>
</protein>
<dbReference type="InterPro" id="IPR018097">
    <property type="entry name" value="EGF_Ca-bd_CS"/>
</dbReference>
<evidence type="ECO:0000259" key="20">
    <source>
        <dbReference type="PROSITE" id="PS50221"/>
    </source>
</evidence>
<dbReference type="InterPro" id="IPR000832">
    <property type="entry name" value="GPCR_2_secretin-like"/>
</dbReference>
<dbReference type="InterPro" id="IPR046338">
    <property type="entry name" value="GAIN_dom_sf"/>
</dbReference>
<evidence type="ECO:0000256" key="10">
    <source>
        <dbReference type="ARBA" id="ARBA00023040"/>
    </source>
</evidence>
<dbReference type="GO" id="GO:0007166">
    <property type="term" value="P:cell surface receptor signaling pathway"/>
    <property type="evidence" value="ECO:0007669"/>
    <property type="project" value="InterPro"/>
</dbReference>
<evidence type="ECO:0000256" key="4">
    <source>
        <dbReference type="ARBA" id="ARBA00022536"/>
    </source>
</evidence>
<dbReference type="PROSITE" id="PS50026">
    <property type="entry name" value="EGF_3"/>
    <property type="match status" value="4"/>
</dbReference>
<dbReference type="GO" id="GO:0007189">
    <property type="term" value="P:adenylate cyclase-activating G protein-coupled receptor signaling pathway"/>
    <property type="evidence" value="ECO:0007669"/>
    <property type="project" value="TreeGrafter"/>
</dbReference>
<dbReference type="InterPro" id="IPR000152">
    <property type="entry name" value="EGF-type_Asp/Asn_hydroxyl_site"/>
</dbReference>
<keyword evidence="12" id="KW-1015">Disulfide bond</keyword>
<evidence type="ECO:0000256" key="9">
    <source>
        <dbReference type="ARBA" id="ARBA00022989"/>
    </source>
</evidence>
<dbReference type="GO" id="GO:0005886">
    <property type="term" value="C:plasma membrane"/>
    <property type="evidence" value="ECO:0007669"/>
    <property type="project" value="UniProtKB-SubCell"/>
</dbReference>
<dbReference type="InterPro" id="IPR001881">
    <property type="entry name" value="EGF-like_Ca-bd_dom"/>
</dbReference>
<evidence type="ECO:0000259" key="19">
    <source>
        <dbReference type="PROSITE" id="PS50026"/>
    </source>
</evidence>
<dbReference type="PRINTS" id="PR00249">
    <property type="entry name" value="GPCRSECRETIN"/>
</dbReference>
<feature type="domain" description="GAIN-B" evidence="20">
    <location>
        <begin position="354"/>
        <end position="518"/>
    </location>
</feature>
<evidence type="ECO:0000256" key="1">
    <source>
        <dbReference type="ARBA" id="ARBA00004651"/>
    </source>
</evidence>
<dbReference type="InterPro" id="IPR000203">
    <property type="entry name" value="GPS"/>
</dbReference>
<keyword evidence="7" id="KW-0677">Repeat</keyword>
<feature type="chain" id="PRO_5019069911" evidence="18">
    <location>
        <begin position="31"/>
        <end position="820"/>
    </location>
</feature>
<dbReference type="PROSITE" id="PS50221">
    <property type="entry name" value="GAIN_B"/>
    <property type="match status" value="1"/>
</dbReference>
<sequence length="820" mass="91645">EFYRAVSKMALQSYLLVVYLCLSWTERVTGQSCIDGYILNTNETCVDQDECLTGPCGPYSICHNKIGGFHCTCQTGFASVSNQLLSGKTVSFCRDKDECLSDACPSNATCHNTEGSFYCTCNQGFYSVSIDRQFAGKNKSSCKDYNECVTSPAICGDNASCHNNAGSFYCTCHEGFAQSNGEMTFTRYGRGCQDVNECDFSPCGSHASCRNTVGSYICTCDPGFISSSGGNRMHDTDICIKFDCPSDEVAKCSPTAMETEWMQGNSSAPEHDDPTCSLISLFRDYNVCEKLHSQEDFDFEENLKNLTSLTEELLRNRSRLENLGGQDRQRALEVSLQTIESSVMALAYTLSDQEKKNMAFGNIEVEMEVLRGRNFTDKETASLSAKGNQMDIHWRAVTDREDSGFASVALIAFSEMESVLNGSLDSDGGLCLNSHVLTVTSSHKDRQALAEPVNITFRNEREKKPRVKVVCISLNRTGSRNHWSRQGCTVVNSNTTHTMCRCTHLTSFAVLMALYETQDPWHLLNLSLISYVGISISLVCLVISFLTFLICHTIQGTRTTIHAHLCLCLFLAELLFLVGISQTSNQLVCAIIAGFLHYFFLTVFAWMCLEGIQLYLMVVKVFNAGCLRKRHILPFGYGLPLLVVGISAAIRHKGYGTSKHCWLSLDKHFLWSFLGPVCAIIMINIVFYCITLVKLAKKMSSIQKDAPKLKMFRSFTVTAIAQLFLLGCTWIFGIFHFQKETITMAYIFTIINSLQGAFIFILHCLFNKQVRDEYRKWFPCCLKPILYSEFIQSSTVPMISLQSKNSSTYQSRDISCHNAA</sequence>
<dbReference type="AlphaFoldDB" id="A0A401RRL5"/>
<dbReference type="OrthoDB" id="1100386at2759"/>
<keyword evidence="3" id="KW-1003">Cell membrane</keyword>
<dbReference type="Gene3D" id="2.60.220.50">
    <property type="match status" value="1"/>
</dbReference>
<feature type="transmembrane region" description="Helical" evidence="17">
    <location>
        <begin position="743"/>
        <end position="766"/>
    </location>
</feature>
<comment type="subcellular location">
    <subcellularLocation>
        <location evidence="1">Cell membrane</location>
        <topology evidence="1">Multi-pass membrane protein</topology>
    </subcellularLocation>
</comment>
<feature type="transmembrane region" description="Helical" evidence="17">
    <location>
        <begin position="714"/>
        <end position="737"/>
    </location>
</feature>
<keyword evidence="4 16" id="KW-0245">EGF-like domain</keyword>
<evidence type="ECO:0000256" key="5">
    <source>
        <dbReference type="ARBA" id="ARBA00022692"/>
    </source>
</evidence>
<feature type="domain" description="EGF-like" evidence="19">
    <location>
        <begin position="194"/>
        <end position="230"/>
    </location>
</feature>
<feature type="signal peptide" evidence="18">
    <location>
        <begin position="1"/>
        <end position="30"/>
    </location>
</feature>
<accession>A0A401RRL5</accession>
<keyword evidence="9 17" id="KW-1133">Transmembrane helix</keyword>